<dbReference type="Pfam" id="PF00534">
    <property type="entry name" value="Glycos_transf_1"/>
    <property type="match status" value="1"/>
</dbReference>
<dbReference type="InterPro" id="IPR001296">
    <property type="entry name" value="Glyco_trans_1"/>
</dbReference>
<dbReference type="Gene3D" id="3.40.50.2000">
    <property type="entry name" value="Glycogen Phosphorylase B"/>
    <property type="match status" value="1"/>
</dbReference>
<dbReference type="PANTHER" id="PTHR12526:SF622">
    <property type="entry name" value="GLYCOSYLTRANSFERASE (GROUP I)"/>
    <property type="match status" value="1"/>
</dbReference>
<protein>
    <recommendedName>
        <fullName evidence="1">Glycosyl transferase family 1 domain-containing protein</fullName>
    </recommendedName>
</protein>
<dbReference type="AlphaFoldDB" id="X1CM74"/>
<evidence type="ECO:0000259" key="1">
    <source>
        <dbReference type="Pfam" id="PF00534"/>
    </source>
</evidence>
<reference evidence="2" key="1">
    <citation type="journal article" date="2014" name="Front. Microbiol.">
        <title>High frequency of phylogenetically diverse reductive dehalogenase-homologous genes in deep subseafloor sedimentary metagenomes.</title>
        <authorList>
            <person name="Kawai M."/>
            <person name="Futagami T."/>
            <person name="Toyoda A."/>
            <person name="Takaki Y."/>
            <person name="Nishi S."/>
            <person name="Hori S."/>
            <person name="Arai W."/>
            <person name="Tsubouchi T."/>
            <person name="Morono Y."/>
            <person name="Uchiyama I."/>
            <person name="Ito T."/>
            <person name="Fujiyama A."/>
            <person name="Inagaki F."/>
            <person name="Takami H."/>
        </authorList>
    </citation>
    <scope>NUCLEOTIDE SEQUENCE</scope>
    <source>
        <strain evidence="2">Expedition CK06-06</strain>
    </source>
</reference>
<comment type="caution">
    <text evidence="2">The sequence shown here is derived from an EMBL/GenBank/DDBJ whole genome shotgun (WGS) entry which is preliminary data.</text>
</comment>
<organism evidence="2">
    <name type="scientific">marine sediment metagenome</name>
    <dbReference type="NCBI Taxonomy" id="412755"/>
    <lineage>
        <taxon>unclassified sequences</taxon>
        <taxon>metagenomes</taxon>
        <taxon>ecological metagenomes</taxon>
    </lineage>
</organism>
<feature type="non-terminal residue" evidence="2">
    <location>
        <position position="1"/>
    </location>
</feature>
<name>X1CM74_9ZZZZ</name>
<gene>
    <name evidence="2" type="ORF">S01H4_55786</name>
</gene>
<dbReference type="EMBL" id="BART01032241">
    <property type="protein sequence ID" value="GAH08857.1"/>
    <property type="molecule type" value="Genomic_DNA"/>
</dbReference>
<dbReference type="SUPFAM" id="SSF53756">
    <property type="entry name" value="UDP-Glycosyltransferase/glycogen phosphorylase"/>
    <property type="match status" value="1"/>
</dbReference>
<feature type="domain" description="Glycosyl transferase family 1" evidence="1">
    <location>
        <begin position="17"/>
        <end position="175"/>
    </location>
</feature>
<sequence>PDLFDPRSARATVLNRLPDGFKVFWMGNATTPWQGIELMLEVARRMQQSDPDVMFILVTGDSLVTFPVLDNLLVLRQISYPDLPHYLASADLCLCLYKEYDWIEYGFYGSALKLFDYMAAEKPVIASDMGQIAQVIKDGVNGVLVQNNVDIIVEKIRELKNDREQRDSLARNAREDVITYYNWDRVAEQTEAVLLEVCQ</sequence>
<proteinExistence type="predicted"/>
<dbReference type="PANTHER" id="PTHR12526">
    <property type="entry name" value="GLYCOSYLTRANSFERASE"/>
    <property type="match status" value="1"/>
</dbReference>
<dbReference type="GO" id="GO:0016757">
    <property type="term" value="F:glycosyltransferase activity"/>
    <property type="evidence" value="ECO:0007669"/>
    <property type="project" value="InterPro"/>
</dbReference>
<accession>X1CM74</accession>
<evidence type="ECO:0000313" key="2">
    <source>
        <dbReference type="EMBL" id="GAH08857.1"/>
    </source>
</evidence>